<dbReference type="Pfam" id="PF00137">
    <property type="entry name" value="ATP-synt_C"/>
    <property type="match status" value="1"/>
</dbReference>
<protein>
    <recommendedName>
        <fullName evidence="14">ATP synthase subunit c</fullName>
    </recommendedName>
    <alternativeName>
        <fullName evidence="14">ATP synthase F(0) sector subunit c</fullName>
    </alternativeName>
    <alternativeName>
        <fullName evidence="14">F-type ATPase subunit c</fullName>
        <shortName evidence="14">F-ATPase subunit c</shortName>
    </alternativeName>
    <alternativeName>
        <fullName evidence="14">Lipid-binding protein</fullName>
    </alternativeName>
</protein>
<keyword evidence="10 14" id="KW-0446">Lipid-binding</keyword>
<dbReference type="InterPro" id="IPR000454">
    <property type="entry name" value="ATP_synth_F0_csu"/>
</dbReference>
<dbReference type="FunFam" id="1.20.20.10:FF:000004">
    <property type="entry name" value="ATP synthase subunit c"/>
    <property type="match status" value="1"/>
</dbReference>
<dbReference type="Proteomes" id="UP000217334">
    <property type="component" value="Chromosome"/>
</dbReference>
<dbReference type="eggNOG" id="COG0636">
    <property type="taxonomic scope" value="Bacteria"/>
</dbReference>
<evidence type="ECO:0000256" key="11">
    <source>
        <dbReference type="ARBA" id="ARBA00023136"/>
    </source>
</evidence>
<reference evidence="16" key="1">
    <citation type="journal article" date="2017" name="Genome Announc.">
        <title>Twelve Complete Reference Genomes of Clinical Isolates in the Capnocytophaga Genus.</title>
        <authorList>
            <person name="Villarma A."/>
            <person name="Gulvik C.A."/>
            <person name="Rowe L.A."/>
            <person name="Sheth M."/>
            <person name="Juieng P."/>
            <person name="Nicholson A.C."/>
            <person name="Loparev V.N."/>
            <person name="McQuiston J.R."/>
        </authorList>
    </citation>
    <scope>NUCLEOTIDE SEQUENCE</scope>
    <source>
        <strain evidence="16">H4486</strain>
        <strain evidence="17">KC1668</strain>
    </source>
</reference>
<dbReference type="EMBL" id="CP022383">
    <property type="protein sequence ID" value="ATA80768.1"/>
    <property type="molecule type" value="Genomic_DNA"/>
</dbReference>
<organism evidence="16 19">
    <name type="scientific">Capnocytophaga sputigena</name>
    <dbReference type="NCBI Taxonomy" id="1019"/>
    <lineage>
        <taxon>Bacteria</taxon>
        <taxon>Pseudomonadati</taxon>
        <taxon>Bacteroidota</taxon>
        <taxon>Flavobacteriia</taxon>
        <taxon>Flavobacteriales</taxon>
        <taxon>Flavobacteriaceae</taxon>
        <taxon>Capnocytophaga</taxon>
    </lineage>
</organism>
<reference evidence="18 19" key="2">
    <citation type="submission" date="2017-06" db="EMBL/GenBank/DDBJ databases">
        <title>Capnocytophaga spp. assemblies.</title>
        <authorList>
            <person name="Gulvik C.A."/>
        </authorList>
    </citation>
    <scope>NUCLEOTIDE SEQUENCE [LARGE SCALE GENOMIC DNA]</scope>
    <source>
        <strain evidence="19">H4486</strain>
        <strain evidence="18">KC1668</strain>
    </source>
</reference>
<evidence type="ECO:0000259" key="15">
    <source>
        <dbReference type="Pfam" id="PF00137"/>
    </source>
</evidence>
<keyword evidence="9 14" id="KW-0406">Ion transport</keyword>
<evidence type="ECO:0000256" key="6">
    <source>
        <dbReference type="ARBA" id="ARBA00022692"/>
    </source>
</evidence>
<evidence type="ECO:0000256" key="10">
    <source>
        <dbReference type="ARBA" id="ARBA00023121"/>
    </source>
</evidence>
<proteinExistence type="inferred from homology"/>
<keyword evidence="12 14" id="KW-0066">ATP synthesis</keyword>
<sequence>MSLAGIGAGLAAIGAGIGIGKIGASAVEGVARQPEVASKIQTMMLIAAALIEGAALFGIVVAFLK</sequence>
<comment type="subcellular location">
    <subcellularLocation>
        <location evidence="14">Cell membrane</location>
        <topology evidence="14">Multi-pass membrane protein</topology>
    </subcellularLocation>
    <subcellularLocation>
        <location evidence="1">Membrane</location>
        <topology evidence="1">Multi-pass membrane protein</topology>
    </subcellularLocation>
</comment>
<feature type="domain" description="V-ATPase proteolipid subunit C-like" evidence="15">
    <location>
        <begin position="4"/>
        <end position="64"/>
    </location>
</feature>
<dbReference type="SUPFAM" id="SSF81333">
    <property type="entry name" value="F1F0 ATP synthase subunit C"/>
    <property type="match status" value="1"/>
</dbReference>
<evidence type="ECO:0000256" key="9">
    <source>
        <dbReference type="ARBA" id="ARBA00023065"/>
    </source>
</evidence>
<dbReference type="GeneID" id="78161747"/>
<evidence type="ECO:0000256" key="4">
    <source>
        <dbReference type="ARBA" id="ARBA00022475"/>
    </source>
</evidence>
<keyword evidence="8 14" id="KW-1133">Transmembrane helix</keyword>
<evidence type="ECO:0000313" key="19">
    <source>
        <dbReference type="Proteomes" id="UP000217334"/>
    </source>
</evidence>
<evidence type="ECO:0000256" key="13">
    <source>
        <dbReference type="ARBA" id="ARBA00025198"/>
    </source>
</evidence>
<evidence type="ECO:0000313" key="17">
    <source>
        <dbReference type="EMBL" id="ATA85664.1"/>
    </source>
</evidence>
<evidence type="ECO:0000256" key="2">
    <source>
        <dbReference type="ARBA" id="ARBA00006704"/>
    </source>
</evidence>
<keyword evidence="11 14" id="KW-0472">Membrane</keyword>
<dbReference type="PROSITE" id="PS00605">
    <property type="entry name" value="ATPASE_C"/>
    <property type="match status" value="1"/>
</dbReference>
<evidence type="ECO:0000256" key="1">
    <source>
        <dbReference type="ARBA" id="ARBA00004141"/>
    </source>
</evidence>
<evidence type="ECO:0000256" key="8">
    <source>
        <dbReference type="ARBA" id="ARBA00022989"/>
    </source>
</evidence>
<name>A0A2A3N5L5_CAPSP</name>
<evidence type="ECO:0000313" key="18">
    <source>
        <dbReference type="Proteomes" id="UP000217301"/>
    </source>
</evidence>
<dbReference type="InterPro" id="IPR002379">
    <property type="entry name" value="ATPase_proteolipid_c-like_dom"/>
</dbReference>
<evidence type="ECO:0000256" key="14">
    <source>
        <dbReference type="HAMAP-Rule" id="MF_01396"/>
    </source>
</evidence>
<gene>
    <name evidence="14 16" type="primary">atpE</name>
    <name evidence="17" type="ORF">CGC55_12975</name>
    <name evidence="16" type="ORF">CGC59_04060</name>
</gene>
<keyword evidence="3 14" id="KW-0813">Transport</keyword>
<dbReference type="KEGG" id="cspu:CGC55_12975"/>
<dbReference type="PANTHER" id="PTHR10031">
    <property type="entry name" value="ATP SYNTHASE LIPID-BINDING PROTEIN, MITOCHONDRIAL"/>
    <property type="match status" value="1"/>
</dbReference>
<feature type="site" description="Reversibly protonated during proton transport" evidence="14">
    <location>
        <position position="52"/>
    </location>
</feature>
<dbReference type="InterPro" id="IPR005953">
    <property type="entry name" value="ATP_synth_csu_bac/chlpt"/>
</dbReference>
<dbReference type="PRINTS" id="PR00124">
    <property type="entry name" value="ATPASEC"/>
</dbReference>
<dbReference type="GO" id="GO:0008289">
    <property type="term" value="F:lipid binding"/>
    <property type="evidence" value="ECO:0007669"/>
    <property type="project" value="UniProtKB-KW"/>
</dbReference>
<dbReference type="InterPro" id="IPR020537">
    <property type="entry name" value="ATP_synth_F0_csu_DDCD_BS"/>
</dbReference>
<dbReference type="InterPro" id="IPR038662">
    <property type="entry name" value="ATP_synth_F0_csu_sf"/>
</dbReference>
<dbReference type="GO" id="GO:0046933">
    <property type="term" value="F:proton-transporting ATP synthase activity, rotational mechanism"/>
    <property type="evidence" value="ECO:0007669"/>
    <property type="project" value="UniProtKB-UniRule"/>
</dbReference>
<dbReference type="GO" id="GO:0033177">
    <property type="term" value="C:proton-transporting two-sector ATPase complex, proton-transporting domain"/>
    <property type="evidence" value="ECO:0007669"/>
    <property type="project" value="InterPro"/>
</dbReference>
<comment type="caution">
    <text evidence="14">Lacks conserved residue(s) required for the propagation of feature annotation.</text>
</comment>
<comment type="similarity">
    <text evidence="2 14">Belongs to the ATPase C chain family.</text>
</comment>
<keyword evidence="18" id="KW-1185">Reference proteome</keyword>
<comment type="function">
    <text evidence="14">Key component of the F(0) channel; it plays a direct role in translocation across the membrane. A homomeric c-ring of between 10-14 subunits forms the central stalk rotor element with the F(1) delta and epsilon subunits.</text>
</comment>
<dbReference type="AlphaFoldDB" id="A0A2A3N5L5"/>
<dbReference type="GO" id="GO:0045259">
    <property type="term" value="C:proton-transporting ATP synthase complex"/>
    <property type="evidence" value="ECO:0007669"/>
    <property type="project" value="UniProtKB-KW"/>
</dbReference>
<keyword evidence="4 14" id="KW-1003">Cell membrane</keyword>
<evidence type="ECO:0000313" key="16">
    <source>
        <dbReference type="EMBL" id="ATA80768.1"/>
    </source>
</evidence>
<comment type="function">
    <text evidence="13 14">F(1)F(0) ATP synthase produces ATP from ADP in the presence of a proton or sodium gradient. F-type ATPases consist of two structural domains, F(1) containing the extramembraneous catalytic core and F(0) containing the membrane proton channel, linked together by a central stalk and a peripheral stalk. During catalysis, ATP synthesis in the catalytic domain of F(1) is coupled via a rotary mechanism of the central stalk subunits to proton translocation.</text>
</comment>
<evidence type="ECO:0000256" key="7">
    <source>
        <dbReference type="ARBA" id="ARBA00022781"/>
    </source>
</evidence>
<dbReference type="Gene3D" id="1.20.20.10">
    <property type="entry name" value="F1F0 ATP synthase subunit C"/>
    <property type="match status" value="1"/>
</dbReference>
<dbReference type="InterPro" id="IPR035921">
    <property type="entry name" value="F/V-ATP_Csub_sf"/>
</dbReference>
<dbReference type="NCBIfam" id="TIGR01260">
    <property type="entry name" value="ATP_synt_c"/>
    <property type="match status" value="1"/>
</dbReference>
<dbReference type="RefSeq" id="WP_002681043.1">
    <property type="nucleotide sequence ID" value="NZ_CAJPRX010000016.1"/>
</dbReference>
<keyword evidence="6 14" id="KW-0812">Transmembrane</keyword>
<keyword evidence="7 14" id="KW-0375">Hydrogen ion transport</keyword>
<accession>A0A2A3N5L5</accession>
<keyword evidence="5 14" id="KW-0138">CF(0)</keyword>
<dbReference type="EMBL" id="CP022385">
    <property type="protein sequence ID" value="ATA85664.1"/>
    <property type="molecule type" value="Genomic_DNA"/>
</dbReference>
<evidence type="ECO:0000256" key="12">
    <source>
        <dbReference type="ARBA" id="ARBA00023310"/>
    </source>
</evidence>
<dbReference type="HAMAP" id="MF_01396">
    <property type="entry name" value="ATP_synth_c_bact"/>
    <property type="match status" value="1"/>
</dbReference>
<evidence type="ECO:0000256" key="3">
    <source>
        <dbReference type="ARBA" id="ARBA00022448"/>
    </source>
</evidence>
<dbReference type="STRING" id="553177.CAPSP0001_2495"/>
<dbReference type="GO" id="GO:0005886">
    <property type="term" value="C:plasma membrane"/>
    <property type="evidence" value="ECO:0007669"/>
    <property type="project" value="UniProtKB-SubCell"/>
</dbReference>
<feature type="transmembrane region" description="Helical" evidence="14">
    <location>
        <begin position="42"/>
        <end position="64"/>
    </location>
</feature>
<dbReference type="Proteomes" id="UP000217301">
    <property type="component" value="Chromosome"/>
</dbReference>
<dbReference type="PANTHER" id="PTHR10031:SF0">
    <property type="entry name" value="ATPASE PROTEIN 9"/>
    <property type="match status" value="1"/>
</dbReference>
<dbReference type="CDD" id="cd18121">
    <property type="entry name" value="ATP-synt_Fo_c"/>
    <property type="match status" value="1"/>
</dbReference>
<evidence type="ECO:0000256" key="5">
    <source>
        <dbReference type="ARBA" id="ARBA00022547"/>
    </source>
</evidence>